<dbReference type="KEGG" id="pno:SNOG_11452"/>
<evidence type="ECO:0008006" key="4">
    <source>
        <dbReference type="Google" id="ProtNLM"/>
    </source>
</evidence>
<keyword evidence="1" id="KW-0732">Signal</keyword>
<accession>A0A7U2FCI3</accession>
<evidence type="ECO:0000313" key="2">
    <source>
        <dbReference type="EMBL" id="QRD02716.1"/>
    </source>
</evidence>
<gene>
    <name evidence="2" type="ORF">JI435_114520</name>
</gene>
<reference evidence="3" key="1">
    <citation type="journal article" date="2021" name="BMC Genomics">
        <title>Chromosome-level genome assembly and manually-curated proteome of model necrotroph Parastagonospora nodorum Sn15 reveals a genome-wide trove of candidate effector homologs, and redundancy of virulence-related functions within an accessory chromosome.</title>
        <authorList>
            <person name="Bertazzoni S."/>
            <person name="Jones D.A.B."/>
            <person name="Phan H.T."/>
            <person name="Tan K.-C."/>
            <person name="Hane J.K."/>
        </authorList>
    </citation>
    <scope>NUCLEOTIDE SEQUENCE [LARGE SCALE GENOMIC DNA]</scope>
    <source>
        <strain evidence="3">SN15 / ATCC MYA-4574 / FGSC 10173)</strain>
    </source>
</reference>
<dbReference type="Proteomes" id="UP000663193">
    <property type="component" value="Chromosome 14"/>
</dbReference>
<keyword evidence="3" id="KW-1185">Reference proteome</keyword>
<dbReference type="RefSeq" id="XP_001801694.1">
    <property type="nucleotide sequence ID" value="XM_001801642.1"/>
</dbReference>
<evidence type="ECO:0000313" key="3">
    <source>
        <dbReference type="Proteomes" id="UP000663193"/>
    </source>
</evidence>
<protein>
    <recommendedName>
        <fullName evidence="4">Granulins domain-containing protein</fullName>
    </recommendedName>
</protein>
<evidence type="ECO:0000256" key="1">
    <source>
        <dbReference type="SAM" id="SignalP"/>
    </source>
</evidence>
<proteinExistence type="predicted"/>
<dbReference type="EMBL" id="CP069036">
    <property type="protein sequence ID" value="QRD02716.1"/>
    <property type="molecule type" value="Genomic_DNA"/>
</dbReference>
<feature type="chain" id="PRO_5034707612" description="Granulins domain-containing protein" evidence="1">
    <location>
        <begin position="19"/>
        <end position="80"/>
    </location>
</feature>
<organism evidence="2 3">
    <name type="scientific">Phaeosphaeria nodorum (strain SN15 / ATCC MYA-4574 / FGSC 10173)</name>
    <name type="common">Glume blotch fungus</name>
    <name type="synonym">Parastagonospora nodorum</name>
    <dbReference type="NCBI Taxonomy" id="321614"/>
    <lineage>
        <taxon>Eukaryota</taxon>
        <taxon>Fungi</taxon>
        <taxon>Dikarya</taxon>
        <taxon>Ascomycota</taxon>
        <taxon>Pezizomycotina</taxon>
        <taxon>Dothideomycetes</taxon>
        <taxon>Pleosporomycetidae</taxon>
        <taxon>Pleosporales</taxon>
        <taxon>Pleosporineae</taxon>
        <taxon>Phaeosphaeriaceae</taxon>
        <taxon>Parastagonospora</taxon>
    </lineage>
</organism>
<dbReference type="AlphaFoldDB" id="A0A7U2FCI3"/>
<feature type="signal peptide" evidence="1">
    <location>
        <begin position="1"/>
        <end position="18"/>
    </location>
</feature>
<sequence>MKFLSIVALVALPAFAAAVAVPLELQERTCKGPGTLCSGEYECCPNLDCVQIICNDVQYFCEPKNAAPCINKPNRHPPTQ</sequence>
<dbReference type="VEuPathDB" id="FungiDB:JI435_114520"/>
<name>A0A7U2FCI3_PHANO</name>